<feature type="transmembrane region" description="Helical" evidence="8">
    <location>
        <begin position="6"/>
        <end position="24"/>
    </location>
</feature>
<evidence type="ECO:0000256" key="4">
    <source>
        <dbReference type="ARBA" id="ARBA00022692"/>
    </source>
</evidence>
<dbReference type="GO" id="GO:0015144">
    <property type="term" value="F:carbohydrate transmembrane transporter activity"/>
    <property type="evidence" value="ECO:0007669"/>
    <property type="project" value="InterPro"/>
</dbReference>
<dbReference type="HOGENOM" id="CLU_118299_0_0_1"/>
<evidence type="ECO:0000256" key="5">
    <source>
        <dbReference type="ARBA" id="ARBA00022989"/>
    </source>
</evidence>
<evidence type="ECO:0000256" key="7">
    <source>
        <dbReference type="SAM" id="MobiDB-lite"/>
    </source>
</evidence>
<keyword evidence="10" id="KW-1185">Reference proteome</keyword>
<dbReference type="InterPro" id="IPR005828">
    <property type="entry name" value="MFS_sugar_transport-like"/>
</dbReference>
<dbReference type="eggNOG" id="KOG0254">
    <property type="taxonomic scope" value="Eukaryota"/>
</dbReference>
<protein>
    <recommendedName>
        <fullName evidence="11">Major facilitator superfamily (MFS) profile domain-containing protein</fullName>
    </recommendedName>
</protein>
<dbReference type="Proteomes" id="UP000026962">
    <property type="component" value="Chromosome 12"/>
</dbReference>
<dbReference type="EnsemblPlants" id="OPUNC12G10510.1">
    <property type="protein sequence ID" value="OPUNC12G10510.1"/>
    <property type="gene ID" value="OPUNC12G10510"/>
</dbReference>
<dbReference type="InterPro" id="IPR045262">
    <property type="entry name" value="STP/PLT_plant"/>
</dbReference>
<comment type="subcellular location">
    <subcellularLocation>
        <location evidence="1">Membrane</location>
    </subcellularLocation>
</comment>
<keyword evidence="6 8" id="KW-0472">Membrane</keyword>
<comment type="similarity">
    <text evidence="2">Belongs to the major facilitator superfamily. Sugar transporter (TC 2.A.1.1) family.</text>
</comment>
<organism evidence="9">
    <name type="scientific">Oryza punctata</name>
    <name type="common">Red rice</name>
    <dbReference type="NCBI Taxonomy" id="4537"/>
    <lineage>
        <taxon>Eukaryota</taxon>
        <taxon>Viridiplantae</taxon>
        <taxon>Streptophyta</taxon>
        <taxon>Embryophyta</taxon>
        <taxon>Tracheophyta</taxon>
        <taxon>Spermatophyta</taxon>
        <taxon>Magnoliopsida</taxon>
        <taxon>Liliopsida</taxon>
        <taxon>Poales</taxon>
        <taxon>Poaceae</taxon>
        <taxon>BOP clade</taxon>
        <taxon>Oryzoideae</taxon>
        <taxon>Oryzeae</taxon>
        <taxon>Oryzinae</taxon>
        <taxon>Oryza</taxon>
    </lineage>
</organism>
<feature type="transmembrane region" description="Helical" evidence="8">
    <location>
        <begin position="94"/>
        <end position="118"/>
    </location>
</feature>
<feature type="region of interest" description="Disordered" evidence="7">
    <location>
        <begin position="43"/>
        <end position="75"/>
    </location>
</feature>
<keyword evidence="5 8" id="KW-1133">Transmembrane helix</keyword>
<sequence length="200" mass="21817">MLNIGFQLMIIIAILAAELINYGTAKIKAGWGWRVSLVLSATPSSSPDTPNSLIDRGHPEAASHPYLRRRGGGERGVEAGAAPAARNILRPAQLTMAICIYIPFFQQLTGIDVIMFYAPLLFDMHAGGSRATRRSCPPPSRSWGWAAADDGVPAWWWGTLIAYAAVVVVFICMYVVGFAWSWGPLGWLVSSEICRLEIRA</sequence>
<dbReference type="InterPro" id="IPR036259">
    <property type="entry name" value="MFS_trans_sf"/>
</dbReference>
<reference evidence="9" key="2">
    <citation type="submission" date="2018-05" db="EMBL/GenBank/DDBJ databases">
        <title>OpunRS2 (Oryza punctata Reference Sequence Version 2).</title>
        <authorList>
            <person name="Zhang J."/>
            <person name="Kudrna D."/>
            <person name="Lee S."/>
            <person name="Talag J."/>
            <person name="Welchert J."/>
            <person name="Wing R.A."/>
        </authorList>
    </citation>
    <scope>NUCLEOTIDE SEQUENCE [LARGE SCALE GENOMIC DNA]</scope>
</reference>
<evidence type="ECO:0000256" key="6">
    <source>
        <dbReference type="ARBA" id="ARBA00023136"/>
    </source>
</evidence>
<accession>A0A0E0MMB5</accession>
<keyword evidence="3" id="KW-0813">Transport</keyword>
<evidence type="ECO:0000313" key="9">
    <source>
        <dbReference type="EnsemblPlants" id="OPUNC12G10510.1"/>
    </source>
</evidence>
<evidence type="ECO:0008006" key="11">
    <source>
        <dbReference type="Google" id="ProtNLM"/>
    </source>
</evidence>
<dbReference type="OMA" id="SMESIWR"/>
<evidence type="ECO:0000256" key="3">
    <source>
        <dbReference type="ARBA" id="ARBA00022448"/>
    </source>
</evidence>
<feature type="transmembrane region" description="Helical" evidence="8">
    <location>
        <begin position="154"/>
        <end position="180"/>
    </location>
</feature>
<dbReference type="Pfam" id="PF00083">
    <property type="entry name" value="Sugar_tr"/>
    <property type="match status" value="2"/>
</dbReference>
<dbReference type="GO" id="GO:0016020">
    <property type="term" value="C:membrane"/>
    <property type="evidence" value="ECO:0007669"/>
    <property type="project" value="UniProtKB-SubCell"/>
</dbReference>
<name>A0A0E0MMB5_ORYPU</name>
<dbReference type="AlphaFoldDB" id="A0A0E0MMB5"/>
<proteinExistence type="inferred from homology"/>
<reference evidence="9" key="1">
    <citation type="submission" date="2015-04" db="UniProtKB">
        <authorList>
            <consortium name="EnsemblPlants"/>
        </authorList>
    </citation>
    <scope>IDENTIFICATION</scope>
</reference>
<feature type="compositionally biased region" description="Polar residues" evidence="7">
    <location>
        <begin position="43"/>
        <end position="52"/>
    </location>
</feature>
<dbReference type="Gramene" id="OPUNC12G10510.1">
    <property type="protein sequence ID" value="OPUNC12G10510.1"/>
    <property type="gene ID" value="OPUNC12G10510"/>
</dbReference>
<evidence type="ECO:0000256" key="2">
    <source>
        <dbReference type="ARBA" id="ARBA00010992"/>
    </source>
</evidence>
<evidence type="ECO:0000256" key="1">
    <source>
        <dbReference type="ARBA" id="ARBA00004370"/>
    </source>
</evidence>
<dbReference type="STRING" id="4537.A0A0E0MMB5"/>
<evidence type="ECO:0000313" key="10">
    <source>
        <dbReference type="Proteomes" id="UP000026962"/>
    </source>
</evidence>
<evidence type="ECO:0000256" key="8">
    <source>
        <dbReference type="SAM" id="Phobius"/>
    </source>
</evidence>
<keyword evidence="4 8" id="KW-0812">Transmembrane</keyword>
<dbReference type="PANTHER" id="PTHR23500:SF574">
    <property type="entry name" value="SUGAR TRANSPORT PROTEIN 1"/>
    <property type="match status" value="1"/>
</dbReference>
<dbReference type="Gene3D" id="1.20.1250.20">
    <property type="entry name" value="MFS general substrate transporter like domains"/>
    <property type="match status" value="2"/>
</dbReference>
<dbReference type="PANTHER" id="PTHR23500">
    <property type="entry name" value="SOLUTE CARRIER FAMILY 2, FACILITATED GLUCOSE TRANSPORTER"/>
    <property type="match status" value="1"/>
</dbReference>